<sequence>MSHDTAPVSVHIMDKEYRINCSPEERRGLLESARLLDQRMREVRQTGRALGSDRIAVMAALNVIYEMMQERDQQALATTRLKLLQERISGAVTAMRAVGVQDS</sequence>
<comment type="subcellular location">
    <subcellularLocation>
        <location evidence="1">Cytoplasm</location>
    </subcellularLocation>
</comment>
<keyword evidence="7" id="KW-0717">Septation</keyword>
<dbReference type="GO" id="GO:0032153">
    <property type="term" value="C:cell division site"/>
    <property type="evidence" value="ECO:0007669"/>
    <property type="project" value="TreeGrafter"/>
</dbReference>
<keyword evidence="4" id="KW-0963">Cytoplasm</keyword>
<dbReference type="Pfam" id="PF05164">
    <property type="entry name" value="ZapA"/>
    <property type="match status" value="1"/>
</dbReference>
<proteinExistence type="inferred from homology"/>
<evidence type="ECO:0000256" key="2">
    <source>
        <dbReference type="ARBA" id="ARBA00010074"/>
    </source>
</evidence>
<dbReference type="InterPro" id="IPR036192">
    <property type="entry name" value="Cell_div_ZapA-like_sf"/>
</dbReference>
<comment type="caution">
    <text evidence="12">The sequence shown here is derived from an EMBL/GenBank/DDBJ whole genome shotgun (WGS) entry which is preliminary data.</text>
</comment>
<comment type="subunit">
    <text evidence="10">Homodimer. Interacts with FtsZ.</text>
</comment>
<evidence type="ECO:0000256" key="5">
    <source>
        <dbReference type="ARBA" id="ARBA00022618"/>
    </source>
</evidence>
<evidence type="ECO:0000256" key="3">
    <source>
        <dbReference type="ARBA" id="ARBA00015195"/>
    </source>
</evidence>
<keyword evidence="6" id="KW-0175">Coiled coil</keyword>
<organism evidence="12 13">
    <name type="scientific">Thiospirillum jenense</name>
    <dbReference type="NCBI Taxonomy" id="1653858"/>
    <lineage>
        <taxon>Bacteria</taxon>
        <taxon>Pseudomonadati</taxon>
        <taxon>Pseudomonadota</taxon>
        <taxon>Gammaproteobacteria</taxon>
        <taxon>Chromatiales</taxon>
        <taxon>Chromatiaceae</taxon>
        <taxon>Thiospirillum</taxon>
    </lineage>
</organism>
<evidence type="ECO:0000313" key="12">
    <source>
        <dbReference type="EMBL" id="MBB1125057.1"/>
    </source>
</evidence>
<evidence type="ECO:0000313" key="13">
    <source>
        <dbReference type="Proteomes" id="UP000548632"/>
    </source>
</evidence>
<dbReference type="RefSeq" id="WP_182582170.1">
    <property type="nucleotide sequence ID" value="NZ_JABVCQ010000004.1"/>
</dbReference>
<evidence type="ECO:0000256" key="11">
    <source>
        <dbReference type="ARBA" id="ARBA00033158"/>
    </source>
</evidence>
<gene>
    <name evidence="12" type="ORF">HUK38_02290</name>
</gene>
<comment type="similarity">
    <text evidence="2">Belongs to the ZapA family. Type 1 subfamily.</text>
</comment>
<dbReference type="GO" id="GO:0030428">
    <property type="term" value="C:cell septum"/>
    <property type="evidence" value="ECO:0007669"/>
    <property type="project" value="TreeGrafter"/>
</dbReference>
<dbReference type="GO" id="GO:0043093">
    <property type="term" value="P:FtsZ-dependent cytokinesis"/>
    <property type="evidence" value="ECO:0007669"/>
    <property type="project" value="TreeGrafter"/>
</dbReference>
<evidence type="ECO:0000256" key="10">
    <source>
        <dbReference type="ARBA" id="ARBA00026068"/>
    </source>
</evidence>
<keyword evidence="8" id="KW-0131">Cell cycle</keyword>
<dbReference type="EMBL" id="JABVCQ010000004">
    <property type="protein sequence ID" value="MBB1125057.1"/>
    <property type="molecule type" value="Genomic_DNA"/>
</dbReference>
<dbReference type="InterPro" id="IPR007838">
    <property type="entry name" value="Cell_div_ZapA-like"/>
</dbReference>
<evidence type="ECO:0000256" key="9">
    <source>
        <dbReference type="ARBA" id="ARBA00024910"/>
    </source>
</evidence>
<dbReference type="GO" id="GO:0000917">
    <property type="term" value="P:division septum assembly"/>
    <property type="evidence" value="ECO:0007669"/>
    <property type="project" value="UniProtKB-KW"/>
</dbReference>
<evidence type="ECO:0000256" key="6">
    <source>
        <dbReference type="ARBA" id="ARBA00023054"/>
    </source>
</evidence>
<dbReference type="InterPro" id="IPR042233">
    <property type="entry name" value="Cell_div_ZapA_N"/>
</dbReference>
<name>A0A839HCY9_9GAMM</name>
<comment type="function">
    <text evidence="9">Activator of cell division through the inhibition of FtsZ GTPase activity, therefore promoting FtsZ assembly into bundles of protofilaments necessary for the formation of the division Z ring. It is recruited early at mid-cell but it is not essential for cell division.</text>
</comment>
<dbReference type="GO" id="GO:0005829">
    <property type="term" value="C:cytosol"/>
    <property type="evidence" value="ECO:0007669"/>
    <property type="project" value="TreeGrafter"/>
</dbReference>
<reference evidence="12 13" key="1">
    <citation type="journal article" date="2020" name="Arch. Microbiol.">
        <title>The genome sequence of the giant phototrophic gammaproteobacterium Thiospirillum jenense gives insight into its physiological properties and phylogenetic relationships.</title>
        <authorList>
            <person name="Imhoff J.F."/>
            <person name="Meyer T.E."/>
            <person name="Kyndt J.A."/>
        </authorList>
    </citation>
    <scope>NUCLEOTIDE SEQUENCE [LARGE SCALE GENOMIC DNA]</scope>
    <source>
        <strain evidence="12 13">DSM 216</strain>
    </source>
</reference>
<dbReference type="SUPFAM" id="SSF102829">
    <property type="entry name" value="Cell division protein ZapA-like"/>
    <property type="match status" value="1"/>
</dbReference>
<dbReference type="Gene3D" id="1.20.5.50">
    <property type="match status" value="1"/>
</dbReference>
<dbReference type="PANTHER" id="PTHR34981:SF1">
    <property type="entry name" value="CELL DIVISION PROTEIN ZAPA"/>
    <property type="match status" value="1"/>
</dbReference>
<protein>
    <recommendedName>
        <fullName evidence="3">Cell division protein ZapA</fullName>
    </recommendedName>
    <alternativeName>
        <fullName evidence="11">Z ring-associated protein ZapA</fullName>
    </alternativeName>
</protein>
<dbReference type="AlphaFoldDB" id="A0A839HCY9"/>
<evidence type="ECO:0000256" key="8">
    <source>
        <dbReference type="ARBA" id="ARBA00023306"/>
    </source>
</evidence>
<dbReference type="Proteomes" id="UP000548632">
    <property type="component" value="Unassembled WGS sequence"/>
</dbReference>
<accession>A0A839HCY9</accession>
<evidence type="ECO:0000256" key="7">
    <source>
        <dbReference type="ARBA" id="ARBA00023210"/>
    </source>
</evidence>
<keyword evidence="13" id="KW-1185">Reference proteome</keyword>
<evidence type="ECO:0000256" key="1">
    <source>
        <dbReference type="ARBA" id="ARBA00004496"/>
    </source>
</evidence>
<dbReference type="PANTHER" id="PTHR34981">
    <property type="entry name" value="CELL DIVISION PROTEIN ZAPA"/>
    <property type="match status" value="1"/>
</dbReference>
<dbReference type="Gene3D" id="3.30.160.880">
    <property type="entry name" value="Cell division protein ZapA protomer, N-terminal domain"/>
    <property type="match status" value="1"/>
</dbReference>
<evidence type="ECO:0000256" key="4">
    <source>
        <dbReference type="ARBA" id="ARBA00022490"/>
    </source>
</evidence>
<dbReference type="GO" id="GO:0000921">
    <property type="term" value="P:septin ring assembly"/>
    <property type="evidence" value="ECO:0007669"/>
    <property type="project" value="TreeGrafter"/>
</dbReference>
<keyword evidence="5 12" id="KW-0132">Cell division</keyword>